<feature type="region of interest" description="Disordered" evidence="1">
    <location>
        <begin position="43"/>
        <end position="64"/>
    </location>
</feature>
<name>A0A9N9EPX2_9GLOM</name>
<dbReference type="Pfam" id="PF20480">
    <property type="entry name" value="DUF6720"/>
    <property type="match status" value="1"/>
</dbReference>
<reference evidence="2" key="1">
    <citation type="submission" date="2021-06" db="EMBL/GenBank/DDBJ databases">
        <authorList>
            <person name="Kallberg Y."/>
            <person name="Tangrot J."/>
            <person name="Rosling A."/>
        </authorList>
    </citation>
    <scope>NUCLEOTIDE SEQUENCE</scope>
    <source>
        <strain evidence="2">CL551</strain>
    </source>
</reference>
<accession>A0A9N9EPX2</accession>
<evidence type="ECO:0000313" key="2">
    <source>
        <dbReference type="EMBL" id="CAG8688239.1"/>
    </source>
</evidence>
<dbReference type="Proteomes" id="UP000789342">
    <property type="component" value="Unassembled WGS sequence"/>
</dbReference>
<protein>
    <submittedName>
        <fullName evidence="2">5919_t:CDS:1</fullName>
    </submittedName>
</protein>
<evidence type="ECO:0000313" key="3">
    <source>
        <dbReference type="Proteomes" id="UP000789342"/>
    </source>
</evidence>
<dbReference type="EMBL" id="CAJVPV010014843">
    <property type="protein sequence ID" value="CAG8688239.1"/>
    <property type="molecule type" value="Genomic_DNA"/>
</dbReference>
<sequence length="95" mass="11055">FDSAFADEYDSKQDVFDQIINTLVPTLIIFLFDNEEIKKDKEDKVEDLDEVTSKHSDGANPDETISDEFKQCFTKTMRNSQYPSGFQSFWELQLS</sequence>
<dbReference type="AlphaFoldDB" id="A0A9N9EPX2"/>
<feature type="non-terminal residue" evidence="2">
    <location>
        <position position="95"/>
    </location>
</feature>
<organism evidence="2 3">
    <name type="scientific">Acaulospora morrowiae</name>
    <dbReference type="NCBI Taxonomy" id="94023"/>
    <lineage>
        <taxon>Eukaryota</taxon>
        <taxon>Fungi</taxon>
        <taxon>Fungi incertae sedis</taxon>
        <taxon>Mucoromycota</taxon>
        <taxon>Glomeromycotina</taxon>
        <taxon>Glomeromycetes</taxon>
        <taxon>Diversisporales</taxon>
        <taxon>Acaulosporaceae</taxon>
        <taxon>Acaulospora</taxon>
    </lineage>
</organism>
<dbReference type="OrthoDB" id="2448063at2759"/>
<keyword evidence="3" id="KW-1185">Reference proteome</keyword>
<dbReference type="InterPro" id="IPR046566">
    <property type="entry name" value="DUF6720"/>
</dbReference>
<evidence type="ECO:0000256" key="1">
    <source>
        <dbReference type="SAM" id="MobiDB-lite"/>
    </source>
</evidence>
<proteinExistence type="predicted"/>
<comment type="caution">
    <text evidence="2">The sequence shown here is derived from an EMBL/GenBank/DDBJ whole genome shotgun (WGS) entry which is preliminary data.</text>
</comment>
<gene>
    <name evidence="2" type="ORF">AMORRO_LOCUS11522</name>
</gene>